<keyword evidence="1" id="KW-0175">Coiled coil</keyword>
<protein>
    <recommendedName>
        <fullName evidence="5">DivIVA domain protein</fullName>
    </recommendedName>
</protein>
<comment type="caution">
    <text evidence="3">The sequence shown here is derived from an EMBL/GenBank/DDBJ whole genome shotgun (WGS) entry which is preliminary data.</text>
</comment>
<feature type="region of interest" description="Disordered" evidence="2">
    <location>
        <begin position="51"/>
        <end position="82"/>
    </location>
</feature>
<evidence type="ECO:0000256" key="1">
    <source>
        <dbReference type="SAM" id="Coils"/>
    </source>
</evidence>
<evidence type="ECO:0000256" key="2">
    <source>
        <dbReference type="SAM" id="MobiDB-lite"/>
    </source>
</evidence>
<dbReference type="HOGENOM" id="CLU_1219053_0_0_11"/>
<name>D0WH66_SLAES</name>
<dbReference type="Proteomes" id="UP000006001">
    <property type="component" value="Unassembled WGS sequence"/>
</dbReference>
<feature type="compositionally biased region" description="Low complexity" evidence="2">
    <location>
        <begin position="53"/>
        <end position="65"/>
    </location>
</feature>
<evidence type="ECO:0008006" key="5">
    <source>
        <dbReference type="Google" id="ProtNLM"/>
    </source>
</evidence>
<gene>
    <name evidence="3" type="ORF">HMPREF0762_01098</name>
</gene>
<keyword evidence="4" id="KW-1185">Reference proteome</keyword>
<dbReference type="GeneID" id="85007631"/>
<dbReference type="RefSeq" id="WP_006362355.1">
    <property type="nucleotide sequence ID" value="NZ_GG700630.1"/>
</dbReference>
<proteinExistence type="predicted"/>
<evidence type="ECO:0000313" key="3">
    <source>
        <dbReference type="EMBL" id="EEZ61030.1"/>
    </source>
</evidence>
<feature type="coiled-coil region" evidence="1">
    <location>
        <begin position="85"/>
        <end position="140"/>
    </location>
</feature>
<accession>D0WH66</accession>
<organism evidence="3 4">
    <name type="scientific">Slackia exigua (strain ATCC 700122 / DSM 15923 / CIP 105133 / JCM 11022 / KCTC 5966 / S-7)</name>
    <dbReference type="NCBI Taxonomy" id="649764"/>
    <lineage>
        <taxon>Bacteria</taxon>
        <taxon>Bacillati</taxon>
        <taxon>Actinomycetota</taxon>
        <taxon>Coriobacteriia</taxon>
        <taxon>Eggerthellales</taxon>
        <taxon>Eggerthellaceae</taxon>
        <taxon>Slackia</taxon>
    </lineage>
</organism>
<dbReference type="AlphaFoldDB" id="D0WH66"/>
<reference evidence="3" key="1">
    <citation type="submission" date="2009-10" db="EMBL/GenBank/DDBJ databases">
        <authorList>
            <person name="Weinstock G."/>
            <person name="Sodergren E."/>
            <person name="Clifton S."/>
            <person name="Fulton L."/>
            <person name="Fulton B."/>
            <person name="Courtney L."/>
            <person name="Fronick C."/>
            <person name="Harrison M."/>
            <person name="Strong C."/>
            <person name="Farmer C."/>
            <person name="Delahaunty K."/>
            <person name="Markovic C."/>
            <person name="Hall O."/>
            <person name="Minx P."/>
            <person name="Tomlinson C."/>
            <person name="Mitreva M."/>
            <person name="Nelson J."/>
            <person name="Hou S."/>
            <person name="Wollam A."/>
            <person name="Pepin K.H."/>
            <person name="Johnson M."/>
            <person name="Bhonagiri V."/>
            <person name="Nash W.E."/>
            <person name="Warren W."/>
            <person name="Chinwalla A."/>
            <person name="Mardis E.R."/>
            <person name="Wilson R.K."/>
        </authorList>
    </citation>
    <scope>NUCLEOTIDE SEQUENCE [LARGE SCALE GENOMIC DNA]</scope>
    <source>
        <strain evidence="3">ATCC 700122</strain>
    </source>
</reference>
<dbReference type="EMBL" id="ACUX02000007">
    <property type="protein sequence ID" value="EEZ61030.1"/>
    <property type="molecule type" value="Genomic_DNA"/>
</dbReference>
<dbReference type="STRING" id="649764.HMPREF0762_01098"/>
<sequence>MPLPESVAAYVSTITFKKKALGGIDEVDALEKIADICRLYEAEFGEAAHADATHAGTAHADAGDAQVSEGAQASEPSEEARNGRIAELEAEKAAIMAASNELAAQVTSLQQEVENLRAERGDLDEIRQEYERRYDEIKELSQFLPRIKEDQEARARREADVLISDARNKAQEIQVSALAERDRIDEDISRLEAARNELLVSTQKTLLVHERALARFKEKIGPLDAGE</sequence>
<evidence type="ECO:0000313" key="4">
    <source>
        <dbReference type="Proteomes" id="UP000006001"/>
    </source>
</evidence>